<dbReference type="AlphaFoldDB" id="A0A158DHT8"/>
<organism evidence="1 2">
    <name type="scientific">Caballeronia pedi</name>
    <dbReference type="NCBI Taxonomy" id="1777141"/>
    <lineage>
        <taxon>Bacteria</taxon>
        <taxon>Pseudomonadati</taxon>
        <taxon>Pseudomonadota</taxon>
        <taxon>Betaproteobacteria</taxon>
        <taxon>Burkholderiales</taxon>
        <taxon>Burkholderiaceae</taxon>
        <taxon>Caballeronia</taxon>
    </lineage>
</organism>
<evidence type="ECO:0000313" key="2">
    <source>
        <dbReference type="Proteomes" id="UP000054911"/>
    </source>
</evidence>
<proteinExistence type="predicted"/>
<accession>A0A158DHT8</accession>
<dbReference type="Proteomes" id="UP000054911">
    <property type="component" value="Unassembled WGS sequence"/>
</dbReference>
<dbReference type="EMBL" id="FCOE02000039">
    <property type="protein sequence ID" value="SAK93970.1"/>
    <property type="molecule type" value="Genomic_DNA"/>
</dbReference>
<sequence length="92" mass="9863">MRLQQPPPLTPDTDFKSAPWQSWFYLAYKLFGPGDLGIFTVAKLPNNPFPGQSAFATNGRKVGEGVGSGTGVPVYFSGGAWRVRSTDAIVTA</sequence>
<dbReference type="STRING" id="1777141.AWB80_06898"/>
<name>A0A158DHT8_9BURK</name>
<comment type="caution">
    <text evidence="1">The sequence shown here is derived from an EMBL/GenBank/DDBJ whole genome shotgun (WGS) entry which is preliminary data.</text>
</comment>
<dbReference type="RefSeq" id="WP_061179157.1">
    <property type="nucleotide sequence ID" value="NZ_FCOE02000039.1"/>
</dbReference>
<gene>
    <name evidence="1" type="ORF">AWB80_06898</name>
</gene>
<keyword evidence="2" id="KW-1185">Reference proteome</keyword>
<reference evidence="1" key="1">
    <citation type="submission" date="2016-01" db="EMBL/GenBank/DDBJ databases">
        <authorList>
            <person name="Peeters C."/>
        </authorList>
    </citation>
    <scope>NUCLEOTIDE SEQUENCE [LARGE SCALE GENOMIC DNA]</scope>
    <source>
        <strain evidence="1">LMG 29323</strain>
    </source>
</reference>
<protein>
    <submittedName>
        <fullName evidence="1">Uncharacterized protein</fullName>
    </submittedName>
</protein>
<evidence type="ECO:0000313" key="1">
    <source>
        <dbReference type="EMBL" id="SAK93970.1"/>
    </source>
</evidence>
<dbReference type="OrthoDB" id="9204736at2"/>